<gene>
    <name evidence="1" type="ORF">K8V90_01155</name>
</gene>
<name>A0A921MZ61_9FIRM</name>
<accession>A0A921MZ61</accession>
<dbReference type="AlphaFoldDB" id="A0A921MZ61"/>
<evidence type="ECO:0000313" key="1">
    <source>
        <dbReference type="EMBL" id="HJG95692.1"/>
    </source>
</evidence>
<comment type="caution">
    <text evidence="1">The sequence shown here is derived from an EMBL/GenBank/DDBJ whole genome shotgun (WGS) entry which is preliminary data.</text>
</comment>
<feature type="non-terminal residue" evidence="1">
    <location>
        <position position="223"/>
    </location>
</feature>
<sequence length="223" mass="25961">MKSIIEKDLENLSKNLYLESPDLWIEFLDKVNSGIFDELVLFFATKYNYISIIKYAIENNLIDINSKSRNKEFDTIYDHLVYVARQNNYKGFSDYLNSLKNPNKEISLNTKNDKIKSETKNKDINIPSVICQKCKSNIFEVGYIVCENKIFKFSHEENKPVETGKEDLNSVICYNCKSLIKDTTPKDLEALCNITTCINCKNDLRNSGIVDKRNLYYNKKLNK</sequence>
<proteinExistence type="predicted"/>
<evidence type="ECO:0000313" key="2">
    <source>
        <dbReference type="Proteomes" id="UP000776700"/>
    </source>
</evidence>
<dbReference type="EMBL" id="DYUB01000042">
    <property type="protein sequence ID" value="HJG95692.1"/>
    <property type="molecule type" value="Genomic_DNA"/>
</dbReference>
<organism evidence="1 2">
    <name type="scientific">Romboutsia timonensis</name>
    <dbReference type="NCBI Taxonomy" id="1776391"/>
    <lineage>
        <taxon>Bacteria</taxon>
        <taxon>Bacillati</taxon>
        <taxon>Bacillota</taxon>
        <taxon>Clostridia</taxon>
        <taxon>Peptostreptococcales</taxon>
        <taxon>Peptostreptococcaceae</taxon>
        <taxon>Romboutsia</taxon>
    </lineage>
</organism>
<reference evidence="1" key="2">
    <citation type="submission" date="2021-09" db="EMBL/GenBank/DDBJ databases">
        <authorList>
            <person name="Gilroy R."/>
        </authorList>
    </citation>
    <scope>NUCLEOTIDE SEQUENCE</scope>
    <source>
        <strain evidence="1">1277</strain>
    </source>
</reference>
<reference evidence="1" key="1">
    <citation type="journal article" date="2021" name="PeerJ">
        <title>Extensive microbial diversity within the chicken gut microbiome revealed by metagenomics and culture.</title>
        <authorList>
            <person name="Gilroy R."/>
            <person name="Ravi A."/>
            <person name="Getino M."/>
            <person name="Pursley I."/>
            <person name="Horton D.L."/>
            <person name="Alikhan N.F."/>
            <person name="Baker D."/>
            <person name="Gharbi K."/>
            <person name="Hall N."/>
            <person name="Watson M."/>
            <person name="Adriaenssens E.M."/>
            <person name="Foster-Nyarko E."/>
            <person name="Jarju S."/>
            <person name="Secka A."/>
            <person name="Antonio M."/>
            <person name="Oren A."/>
            <person name="Chaudhuri R.R."/>
            <person name="La Ragione R."/>
            <person name="Hildebrand F."/>
            <person name="Pallen M.J."/>
        </authorList>
    </citation>
    <scope>NUCLEOTIDE SEQUENCE</scope>
    <source>
        <strain evidence="1">1277</strain>
    </source>
</reference>
<protein>
    <submittedName>
        <fullName evidence="1">Uncharacterized protein</fullName>
    </submittedName>
</protein>
<dbReference type="Proteomes" id="UP000776700">
    <property type="component" value="Unassembled WGS sequence"/>
</dbReference>